<evidence type="ECO:0000256" key="6">
    <source>
        <dbReference type="SAM" id="MobiDB-lite"/>
    </source>
</evidence>
<dbReference type="PANTHER" id="PTHR33406">
    <property type="entry name" value="MEMBRANE PROTEIN MJ1562-RELATED"/>
    <property type="match status" value="1"/>
</dbReference>
<gene>
    <name evidence="9" type="ORF">SSOG_06988</name>
</gene>
<evidence type="ECO:0000256" key="1">
    <source>
        <dbReference type="ARBA" id="ARBA00004651"/>
    </source>
</evidence>
<feature type="region of interest" description="Disordered" evidence="6">
    <location>
        <begin position="769"/>
        <end position="794"/>
    </location>
</feature>
<feature type="transmembrane region" description="Helical" evidence="7">
    <location>
        <begin position="596"/>
        <end position="613"/>
    </location>
</feature>
<feature type="transmembrane region" description="Helical" evidence="7">
    <location>
        <begin position="430"/>
        <end position="449"/>
    </location>
</feature>
<evidence type="ECO:0000256" key="5">
    <source>
        <dbReference type="ARBA" id="ARBA00023136"/>
    </source>
</evidence>
<feature type="transmembrane region" description="Helical" evidence="7">
    <location>
        <begin position="703"/>
        <end position="730"/>
    </location>
</feature>
<evidence type="ECO:0000256" key="7">
    <source>
        <dbReference type="SAM" id="Phobius"/>
    </source>
</evidence>
<feature type="transmembrane region" description="Helical" evidence="7">
    <location>
        <begin position="294"/>
        <end position="314"/>
    </location>
</feature>
<feature type="region of interest" description="Disordered" evidence="6">
    <location>
        <begin position="25"/>
        <end position="56"/>
    </location>
</feature>
<dbReference type="Gene3D" id="1.20.1640.10">
    <property type="entry name" value="Multidrug efflux transporter AcrB transmembrane domain"/>
    <property type="match status" value="2"/>
</dbReference>
<keyword evidence="10" id="KW-1185">Reference proteome</keyword>
<dbReference type="GO" id="GO:0005886">
    <property type="term" value="C:plasma membrane"/>
    <property type="evidence" value="ECO:0007669"/>
    <property type="project" value="UniProtKB-SubCell"/>
</dbReference>
<dbReference type="AlphaFoldDB" id="D9WEW4"/>
<sequence length="794" mass="83245">MNEAAAPTRPSGASPLVETLLLRKGQQLMLPKSKPGPAKPGPAKPGPAKPDPTGPALVERIAGWSVRHRAAAIAGWFALVAVAVLASALIPGGTANSTDPGESGRADRVLSAQRSYAPPQENVLVQHRTRGTADAPRFTADPALRRATRDLVTALRAAPGAVRDLRSPLDDGRQLSKDGRSGLVTFQVAGPNERMDAHYEAAVRAVEAVRARHPDITLAQAGDRSLSRVVDDSIKGDFARAEFFSLPLTVVILLVVFGSLIAAAIPLLLAATTVIGTFGLLQVAARWVPVNSATSSMVLLIGVAVGIDYSLFYLRRAREERAAGHNIAEALRITSRTSGRVVVVSGLTVMLCLSGLLFTGVDNLQGLTVGAALVVGVAMIGSVTVLPALLALLGSWVDRARIPWLGRRRTAAAESRLWSAVARAVVRRPLVWGGSAALALLVLALPALGMRLQDASVTDSLSRDVPAVDAAARMQQAFPGTPAPAWVVIWSKRGGTDAADDPAVRKAVDSLHGRAAASRGALHEPITSAAVDRALLVRVPLASFGYDDTANEALTTLRKHTLPAALGHLDGVDYAVAGKTAITYDFTRRVTDRTPLVFGFVLALAFVLLTVSFRSLAIPLISIVLNLLSIGAAYGVLTWVFQDGHLGSALGFTAYGGVIGWLPLFMFVILFGLSMDYHLFVLSRIRERQRDGAEAREAIVGGIAAGAGVVTSAAVIMTAAFSVFVVLSAIEYKMMGVGLAVAILIDATVVRGVLLPAAMALLGRGRSRRRPVTGPGGMVTASPGTERSSIAPVR</sequence>
<dbReference type="InterPro" id="IPR004869">
    <property type="entry name" value="MMPL_dom"/>
</dbReference>
<feature type="transmembrane region" description="Helical" evidence="7">
    <location>
        <begin position="70"/>
        <end position="90"/>
    </location>
</feature>
<organism evidence="9 10">
    <name type="scientific">Streptomyces himastatinicus ATCC 53653</name>
    <dbReference type="NCBI Taxonomy" id="457427"/>
    <lineage>
        <taxon>Bacteria</taxon>
        <taxon>Bacillati</taxon>
        <taxon>Actinomycetota</taxon>
        <taxon>Actinomycetes</taxon>
        <taxon>Kitasatosporales</taxon>
        <taxon>Streptomycetaceae</taxon>
        <taxon>Streptomyces</taxon>
        <taxon>Streptomyces violaceusniger group</taxon>
    </lineage>
</organism>
<dbReference type="SUPFAM" id="SSF82866">
    <property type="entry name" value="Multidrug efflux transporter AcrB transmembrane domain"/>
    <property type="match status" value="2"/>
</dbReference>
<dbReference type="HOGENOM" id="CLU_005108_5_2_11"/>
<dbReference type="EMBL" id="GG657754">
    <property type="protein sequence ID" value="EFL27274.1"/>
    <property type="molecule type" value="Genomic_DNA"/>
</dbReference>
<feature type="transmembrane region" description="Helical" evidence="7">
    <location>
        <begin position="243"/>
        <end position="262"/>
    </location>
</feature>
<reference evidence="9 10" key="1">
    <citation type="submission" date="2009-02" db="EMBL/GenBank/DDBJ databases">
        <title>Annotation of Streptomyces hygroscopicus strain ATCC 53653.</title>
        <authorList>
            <consortium name="The Broad Institute Genome Sequencing Platform"/>
            <consortium name="Broad Institute Microbial Sequencing Center"/>
            <person name="Fischbach M."/>
            <person name="Godfrey P."/>
            <person name="Ward D."/>
            <person name="Young S."/>
            <person name="Zeng Q."/>
            <person name="Koehrsen M."/>
            <person name="Alvarado L."/>
            <person name="Berlin A.M."/>
            <person name="Bochicchio J."/>
            <person name="Borenstein D."/>
            <person name="Chapman S.B."/>
            <person name="Chen Z."/>
            <person name="Engels R."/>
            <person name="Freedman E."/>
            <person name="Gellesch M."/>
            <person name="Goldberg J."/>
            <person name="Griggs A."/>
            <person name="Gujja S."/>
            <person name="Heilman E.R."/>
            <person name="Heiman D.I."/>
            <person name="Hepburn T.A."/>
            <person name="Howarth C."/>
            <person name="Jen D."/>
            <person name="Larson L."/>
            <person name="Lewis B."/>
            <person name="Mehta T."/>
            <person name="Park D."/>
            <person name="Pearson M."/>
            <person name="Richards J."/>
            <person name="Roberts A."/>
            <person name="Saif S."/>
            <person name="Shea T.D."/>
            <person name="Shenoy N."/>
            <person name="Sisk P."/>
            <person name="Stolte C."/>
            <person name="Sykes S.N."/>
            <person name="Thomson T."/>
            <person name="Walk T."/>
            <person name="White J."/>
            <person name="Yandava C."/>
            <person name="Straight P."/>
            <person name="Clardy J."/>
            <person name="Hung D."/>
            <person name="Kolter R."/>
            <person name="Mekalanos J."/>
            <person name="Walker S."/>
            <person name="Walsh C.T."/>
            <person name="Wieland-Brown L.C."/>
            <person name="Haas B."/>
            <person name="Nusbaum C."/>
            <person name="Birren B."/>
        </authorList>
    </citation>
    <scope>NUCLEOTIDE SEQUENCE [LARGE SCALE GENOMIC DNA]</scope>
    <source>
        <strain evidence="9 10">ATCC 53653</strain>
    </source>
</reference>
<feature type="transmembrane region" description="Helical" evidence="7">
    <location>
        <begin position="736"/>
        <end position="762"/>
    </location>
</feature>
<feature type="transmembrane region" description="Helical" evidence="7">
    <location>
        <begin position="620"/>
        <end position="641"/>
    </location>
</feature>
<feature type="compositionally biased region" description="Pro residues" evidence="6">
    <location>
        <begin position="37"/>
        <end position="53"/>
    </location>
</feature>
<keyword evidence="5 7" id="KW-0472">Membrane</keyword>
<evidence type="ECO:0000259" key="8">
    <source>
        <dbReference type="PROSITE" id="PS50156"/>
    </source>
</evidence>
<proteinExistence type="predicted"/>
<feature type="transmembrane region" description="Helical" evidence="7">
    <location>
        <begin position="341"/>
        <end position="361"/>
    </location>
</feature>
<dbReference type="InterPro" id="IPR000731">
    <property type="entry name" value="SSD"/>
</dbReference>
<dbReference type="PROSITE" id="PS50156">
    <property type="entry name" value="SSD"/>
    <property type="match status" value="1"/>
</dbReference>
<protein>
    <submittedName>
        <fullName evidence="9">Membrane protein MmpL11</fullName>
    </submittedName>
</protein>
<comment type="subcellular location">
    <subcellularLocation>
        <location evidence="1">Cell membrane</location>
        <topology evidence="1">Multi-pass membrane protein</topology>
    </subcellularLocation>
</comment>
<evidence type="ECO:0000313" key="9">
    <source>
        <dbReference type="EMBL" id="EFL27274.1"/>
    </source>
</evidence>
<name>D9WEW4_9ACTN</name>
<dbReference type="InterPro" id="IPR050545">
    <property type="entry name" value="Mycobact_MmpL"/>
</dbReference>
<feature type="transmembrane region" description="Helical" evidence="7">
    <location>
        <begin position="367"/>
        <end position="393"/>
    </location>
</feature>
<evidence type="ECO:0000256" key="4">
    <source>
        <dbReference type="ARBA" id="ARBA00022989"/>
    </source>
</evidence>
<keyword evidence="2" id="KW-1003">Cell membrane</keyword>
<evidence type="ECO:0000313" key="10">
    <source>
        <dbReference type="Proteomes" id="UP000003963"/>
    </source>
</evidence>
<dbReference type="STRING" id="457427.SSOG_06988"/>
<feature type="domain" description="SSD" evidence="8">
    <location>
        <begin position="268"/>
        <end position="392"/>
    </location>
</feature>
<accession>D9WEW4</accession>
<dbReference type="Proteomes" id="UP000003963">
    <property type="component" value="Unassembled WGS sequence"/>
</dbReference>
<keyword evidence="3 7" id="KW-0812">Transmembrane</keyword>
<keyword evidence="4 7" id="KW-1133">Transmembrane helix</keyword>
<feature type="transmembrane region" description="Helical" evidence="7">
    <location>
        <begin position="661"/>
        <end position="682"/>
    </location>
</feature>
<dbReference type="Pfam" id="PF03176">
    <property type="entry name" value="MMPL"/>
    <property type="match status" value="2"/>
</dbReference>
<dbReference type="PANTHER" id="PTHR33406:SF13">
    <property type="entry name" value="MEMBRANE PROTEIN YDFJ"/>
    <property type="match status" value="1"/>
</dbReference>
<evidence type="ECO:0000256" key="2">
    <source>
        <dbReference type="ARBA" id="ARBA00022475"/>
    </source>
</evidence>
<evidence type="ECO:0000256" key="3">
    <source>
        <dbReference type="ARBA" id="ARBA00022692"/>
    </source>
</evidence>